<feature type="transmembrane region" description="Helical" evidence="6">
    <location>
        <begin position="181"/>
        <end position="208"/>
    </location>
</feature>
<feature type="domain" description="CstA N-terminal" evidence="7">
    <location>
        <begin position="1"/>
        <end position="51"/>
    </location>
</feature>
<feature type="non-terminal residue" evidence="8">
    <location>
        <position position="1"/>
    </location>
</feature>
<evidence type="ECO:0000313" key="9">
    <source>
        <dbReference type="Proteomes" id="UP000608579"/>
    </source>
</evidence>
<comment type="caution">
    <text evidence="8">The sequence shown here is derived from an EMBL/GenBank/DDBJ whole genome shotgun (WGS) entry which is preliminary data.</text>
</comment>
<reference evidence="8" key="1">
    <citation type="journal article" date="2020" name="ISME J.">
        <title>Gammaproteobacteria mediating utilization of methyl-, sulfur- and petroleum organic compounds in deep ocean hydrothermal plumes.</title>
        <authorList>
            <person name="Zhou Z."/>
            <person name="Liu Y."/>
            <person name="Pan J."/>
            <person name="Cron B.R."/>
            <person name="Toner B.M."/>
            <person name="Anantharaman K."/>
            <person name="Breier J.A."/>
            <person name="Dick G.J."/>
            <person name="Li M."/>
        </authorList>
    </citation>
    <scope>NUCLEOTIDE SEQUENCE</scope>
    <source>
        <strain evidence="8">SZUA-1515</strain>
    </source>
</reference>
<evidence type="ECO:0000256" key="4">
    <source>
        <dbReference type="ARBA" id="ARBA00022989"/>
    </source>
</evidence>
<feature type="transmembrane region" description="Helical" evidence="6">
    <location>
        <begin position="83"/>
        <end position="102"/>
    </location>
</feature>
<dbReference type="Proteomes" id="UP000608579">
    <property type="component" value="Unassembled WGS sequence"/>
</dbReference>
<dbReference type="GO" id="GO:0009267">
    <property type="term" value="P:cellular response to starvation"/>
    <property type="evidence" value="ECO:0007669"/>
    <property type="project" value="InterPro"/>
</dbReference>
<gene>
    <name evidence="8" type="ORF">EYH45_04420</name>
</gene>
<keyword evidence="5 6" id="KW-0472">Membrane</keyword>
<evidence type="ECO:0000256" key="6">
    <source>
        <dbReference type="SAM" id="Phobius"/>
    </source>
</evidence>
<feature type="domain" description="CstA N-terminal" evidence="7">
    <location>
        <begin position="57"/>
        <end position="191"/>
    </location>
</feature>
<keyword evidence="4 6" id="KW-1133">Transmembrane helix</keyword>
<evidence type="ECO:0000313" key="8">
    <source>
        <dbReference type="EMBL" id="HIQ29791.1"/>
    </source>
</evidence>
<evidence type="ECO:0000256" key="1">
    <source>
        <dbReference type="ARBA" id="ARBA00004651"/>
    </source>
</evidence>
<proteinExistence type="predicted"/>
<accession>A0A832ZYN6</accession>
<dbReference type="InterPro" id="IPR051605">
    <property type="entry name" value="CstA"/>
</dbReference>
<dbReference type="EMBL" id="DQVM01000085">
    <property type="protein sequence ID" value="HIQ29791.1"/>
    <property type="molecule type" value="Genomic_DNA"/>
</dbReference>
<dbReference type="PANTHER" id="PTHR30252">
    <property type="entry name" value="INNER MEMBRANE PEPTIDE TRANSPORTER"/>
    <property type="match status" value="1"/>
</dbReference>
<dbReference type="GO" id="GO:0005886">
    <property type="term" value="C:plasma membrane"/>
    <property type="evidence" value="ECO:0007669"/>
    <property type="project" value="UniProtKB-SubCell"/>
</dbReference>
<feature type="transmembrane region" description="Helical" evidence="6">
    <location>
        <begin position="122"/>
        <end position="147"/>
    </location>
</feature>
<keyword evidence="3 6" id="KW-0812">Transmembrane</keyword>
<comment type="subcellular location">
    <subcellularLocation>
        <location evidence="1">Cell membrane</location>
        <topology evidence="1">Multi-pass membrane protein</topology>
    </subcellularLocation>
</comment>
<evidence type="ECO:0000256" key="3">
    <source>
        <dbReference type="ARBA" id="ARBA00022692"/>
    </source>
</evidence>
<feature type="transmembrane region" description="Helical" evidence="6">
    <location>
        <begin position="228"/>
        <end position="251"/>
    </location>
</feature>
<sequence length="266" mass="28428">ISGWHSLISTGISSRQLDVETDARPVGAGAMLTENTVGLTALAAWVVLAPERVSPVIFPQGATKMVAPIAGGEAAAPFINTFFSIYMVFMAITILTILGRYWRVVMAEVFSETSLSILGNKYVASILGFVLPIAFVLTGSWINIWLYFGGTNQLLAGFALTIVAVYLLQQRKSASYSLIPGIFMMITTLAAIAYQVYVFFVATTQALLLHPTQNILKEAAGIGAVQAINAFSVAVGIIMFVLGISMFILLLKALSRAKATAVKPAQ</sequence>
<name>A0A832ZYN6_CALS0</name>
<evidence type="ECO:0000256" key="2">
    <source>
        <dbReference type="ARBA" id="ARBA00022475"/>
    </source>
</evidence>
<organism evidence="8 9">
    <name type="scientific">Caldiarchaeum subterraneum</name>
    <dbReference type="NCBI Taxonomy" id="311458"/>
    <lineage>
        <taxon>Archaea</taxon>
        <taxon>Nitrososphaerota</taxon>
        <taxon>Candidatus Caldarchaeales</taxon>
        <taxon>Candidatus Caldarchaeaceae</taxon>
        <taxon>Candidatus Caldarchaeum</taxon>
    </lineage>
</organism>
<dbReference type="AlphaFoldDB" id="A0A832ZYN6"/>
<keyword evidence="2" id="KW-1003">Cell membrane</keyword>
<evidence type="ECO:0000259" key="7">
    <source>
        <dbReference type="Pfam" id="PF02554"/>
    </source>
</evidence>
<dbReference type="InterPro" id="IPR003706">
    <property type="entry name" value="CstA_N"/>
</dbReference>
<dbReference type="PANTHER" id="PTHR30252:SF0">
    <property type="entry name" value="PEPTIDE TRANSPORTER CSTA"/>
    <property type="match status" value="1"/>
</dbReference>
<dbReference type="Pfam" id="PF02554">
    <property type="entry name" value="CstA"/>
    <property type="match status" value="2"/>
</dbReference>
<evidence type="ECO:0000256" key="5">
    <source>
        <dbReference type="ARBA" id="ARBA00023136"/>
    </source>
</evidence>
<protein>
    <submittedName>
        <fullName evidence="8">Carbon starvation protein A</fullName>
    </submittedName>
</protein>
<feature type="transmembrane region" description="Helical" evidence="6">
    <location>
        <begin position="153"/>
        <end position="169"/>
    </location>
</feature>